<name>A0A4R3Z7I0_9GAMM</name>
<accession>A0A4R3Z7I0</accession>
<feature type="chain" id="PRO_5021026344" evidence="1">
    <location>
        <begin position="21"/>
        <end position="114"/>
    </location>
</feature>
<feature type="signal peptide" evidence="1">
    <location>
        <begin position="1"/>
        <end position="20"/>
    </location>
</feature>
<reference evidence="2 3" key="1">
    <citation type="submission" date="2019-03" db="EMBL/GenBank/DDBJ databases">
        <title>Genomic Encyclopedia of Type Strains, Phase IV (KMG-IV): sequencing the most valuable type-strain genomes for metagenomic binning, comparative biology and taxonomic classification.</title>
        <authorList>
            <person name="Goeker M."/>
        </authorList>
    </citation>
    <scope>NUCLEOTIDE SEQUENCE [LARGE SCALE GENOMIC DNA]</scope>
    <source>
        <strain evidence="2 3">DSM 19580</strain>
    </source>
</reference>
<comment type="caution">
    <text evidence="2">The sequence shown here is derived from an EMBL/GenBank/DDBJ whole genome shotgun (WGS) entry which is preliminary data.</text>
</comment>
<evidence type="ECO:0000313" key="3">
    <source>
        <dbReference type="Proteomes" id="UP000295719"/>
    </source>
</evidence>
<proteinExistence type="predicted"/>
<dbReference type="AlphaFoldDB" id="A0A4R3Z7I0"/>
<dbReference type="Pfam" id="PF10709">
    <property type="entry name" value="DUF2511"/>
    <property type="match status" value="1"/>
</dbReference>
<dbReference type="EMBL" id="SMCR01000001">
    <property type="protein sequence ID" value="TCW00010.1"/>
    <property type="molecule type" value="Genomic_DNA"/>
</dbReference>
<organism evidence="2 3">
    <name type="scientific">Biostraticola tofi</name>
    <dbReference type="NCBI Taxonomy" id="466109"/>
    <lineage>
        <taxon>Bacteria</taxon>
        <taxon>Pseudomonadati</taxon>
        <taxon>Pseudomonadota</taxon>
        <taxon>Gammaproteobacteria</taxon>
        <taxon>Enterobacterales</taxon>
        <taxon>Bruguierivoracaceae</taxon>
        <taxon>Biostraticola</taxon>
    </lineage>
</organism>
<dbReference type="InterPro" id="IPR019648">
    <property type="entry name" value="YebY"/>
</dbReference>
<gene>
    <name evidence="2" type="ORF">EDC52_101353</name>
</gene>
<keyword evidence="1" id="KW-0732">Signal</keyword>
<evidence type="ECO:0000256" key="1">
    <source>
        <dbReference type="SAM" id="SignalP"/>
    </source>
</evidence>
<keyword evidence="3" id="KW-1185">Reference proteome</keyword>
<protein>
    <submittedName>
        <fullName evidence="2">Uncharacterized protein DUF2511</fullName>
    </submittedName>
</protein>
<dbReference type="Proteomes" id="UP000295719">
    <property type="component" value="Unassembled WGS sequence"/>
</dbReference>
<evidence type="ECO:0000313" key="2">
    <source>
        <dbReference type="EMBL" id="TCW00010.1"/>
    </source>
</evidence>
<dbReference type="RefSeq" id="WP_131863535.1">
    <property type="nucleotide sequence ID" value="NZ_SMCR01000001.1"/>
</dbReference>
<sequence>MKKHLVLLMLALAATQAASAAQIVTVSRFQFGKQWAFAKEEIQLLCRADRSLYALNISTLVQYPLNEKATRQMESGQVKAQPISVILLDDPANPGHKMSLDPFVARAERLCDAK</sequence>
<dbReference type="OrthoDB" id="6519165at2"/>